<proteinExistence type="predicted"/>
<gene>
    <name evidence="1" type="ORF">SAY87_003132</name>
</gene>
<evidence type="ECO:0000313" key="1">
    <source>
        <dbReference type="EMBL" id="KAK4767991.1"/>
    </source>
</evidence>
<accession>A0AAN7KQ27</accession>
<reference evidence="1 2" key="1">
    <citation type="journal article" date="2023" name="Hortic Res">
        <title>Pangenome of water caltrop reveals structural variations and asymmetric subgenome divergence after allopolyploidization.</title>
        <authorList>
            <person name="Zhang X."/>
            <person name="Chen Y."/>
            <person name="Wang L."/>
            <person name="Yuan Y."/>
            <person name="Fang M."/>
            <person name="Shi L."/>
            <person name="Lu R."/>
            <person name="Comes H.P."/>
            <person name="Ma Y."/>
            <person name="Chen Y."/>
            <person name="Huang G."/>
            <person name="Zhou Y."/>
            <person name="Zheng Z."/>
            <person name="Qiu Y."/>
        </authorList>
    </citation>
    <scope>NUCLEOTIDE SEQUENCE [LARGE SCALE GENOMIC DNA]</scope>
    <source>
        <tissue evidence="1">Roots</tissue>
    </source>
</reference>
<comment type="caution">
    <text evidence="1">The sequence shown here is derived from an EMBL/GenBank/DDBJ whole genome shotgun (WGS) entry which is preliminary data.</text>
</comment>
<dbReference type="Proteomes" id="UP001345219">
    <property type="component" value="Chromosome 3"/>
</dbReference>
<keyword evidence="2" id="KW-1185">Reference proteome</keyword>
<dbReference type="AlphaFoldDB" id="A0AAN7KQ27"/>
<organism evidence="1 2">
    <name type="scientific">Trapa incisa</name>
    <dbReference type="NCBI Taxonomy" id="236973"/>
    <lineage>
        <taxon>Eukaryota</taxon>
        <taxon>Viridiplantae</taxon>
        <taxon>Streptophyta</taxon>
        <taxon>Embryophyta</taxon>
        <taxon>Tracheophyta</taxon>
        <taxon>Spermatophyta</taxon>
        <taxon>Magnoliopsida</taxon>
        <taxon>eudicotyledons</taxon>
        <taxon>Gunneridae</taxon>
        <taxon>Pentapetalae</taxon>
        <taxon>rosids</taxon>
        <taxon>malvids</taxon>
        <taxon>Myrtales</taxon>
        <taxon>Lythraceae</taxon>
        <taxon>Trapa</taxon>
    </lineage>
</organism>
<sequence length="243" mass="28027">MFVQNPTCKTRRYTDFGGGDGSRGICLLGDLLRPTGLSFPWPNQLINQNTLDDVIFSFYERPVDSGILLVIRLKLCQSISASFFPRPSDLCICSLKPRPKIYVYESRLSLPQGLHFALELPYAMCVTITFNYDMFVLFLIGYDLLPERSVERRAYNSTAEEEEEEPLGVGLRVRTYSPIEIDETARQIERERDCIFFYAYVLEGCFLELQIRLVPLRFEIWILVLDPLGLSPGFDPFLHLEFP</sequence>
<evidence type="ECO:0000313" key="2">
    <source>
        <dbReference type="Proteomes" id="UP001345219"/>
    </source>
</evidence>
<protein>
    <submittedName>
        <fullName evidence="1">Uncharacterized protein</fullName>
    </submittedName>
</protein>
<name>A0AAN7KQ27_9MYRT</name>
<dbReference type="EMBL" id="JAXIOK010000006">
    <property type="protein sequence ID" value="KAK4767991.1"/>
    <property type="molecule type" value="Genomic_DNA"/>
</dbReference>